<evidence type="ECO:0000256" key="6">
    <source>
        <dbReference type="PROSITE-ProRule" id="PRU00706"/>
    </source>
</evidence>
<dbReference type="GO" id="GO:0006228">
    <property type="term" value="P:UTP biosynthetic process"/>
    <property type="evidence" value="ECO:0007669"/>
    <property type="project" value="InterPro"/>
</dbReference>
<feature type="binding site" evidence="6">
    <location>
        <position position="9"/>
    </location>
    <ligand>
        <name>ATP</name>
        <dbReference type="ChEBI" id="CHEBI:30616"/>
    </ligand>
</feature>
<comment type="caution">
    <text evidence="9">The sequence shown here is derived from an EMBL/GenBank/DDBJ whole genome shotgun (WGS) entry which is preliminary data.</text>
</comment>
<keyword evidence="3" id="KW-0547">Nucleotide-binding</keyword>
<dbReference type="GO" id="GO:0006183">
    <property type="term" value="P:GTP biosynthetic process"/>
    <property type="evidence" value="ECO:0007669"/>
    <property type="project" value="InterPro"/>
</dbReference>
<dbReference type="InterPro" id="IPR036850">
    <property type="entry name" value="NDK-like_dom_sf"/>
</dbReference>
<dbReference type="PANTHER" id="PTHR46161">
    <property type="entry name" value="NUCLEOSIDE DIPHOSPHATE KINASE"/>
    <property type="match status" value="1"/>
</dbReference>
<dbReference type="PRINTS" id="PR01243">
    <property type="entry name" value="NUCDPKINASE"/>
</dbReference>
<sequence length="137" mass="15197">MERTLALIKPDAIMHATEICSLITGCFNILTEKICRLTKVQAEAFYREHEGKPFFEELCSFMVSGPICALILEGENAVRRWRDLMGATDPLKAEQGTIRAQFGLGMPDNAVHGSADLAAAEREIPFFFAGMDIVDPF</sequence>
<dbReference type="Gene3D" id="3.30.70.141">
    <property type="entry name" value="Nucleoside diphosphate kinase-like domain"/>
    <property type="match status" value="1"/>
</dbReference>
<feature type="binding site" evidence="6">
    <location>
        <position position="109"/>
    </location>
    <ligand>
        <name>ATP</name>
        <dbReference type="ChEBI" id="CHEBI:30616"/>
    </ligand>
</feature>
<dbReference type="AlphaFoldDB" id="A0A0G1IYN3"/>
<dbReference type="CDD" id="cd04413">
    <property type="entry name" value="NDPk_I"/>
    <property type="match status" value="1"/>
</dbReference>
<evidence type="ECO:0000259" key="8">
    <source>
        <dbReference type="SMART" id="SM00562"/>
    </source>
</evidence>
<dbReference type="Pfam" id="PF00334">
    <property type="entry name" value="NDK"/>
    <property type="match status" value="1"/>
</dbReference>
<proteinExistence type="inferred from homology"/>
<accession>A0A0G1IYN3</accession>
<evidence type="ECO:0000256" key="2">
    <source>
        <dbReference type="ARBA" id="ARBA00022679"/>
    </source>
</evidence>
<comment type="similarity">
    <text evidence="1 6 7">Belongs to the NDK family.</text>
</comment>
<feature type="binding site" evidence="6">
    <location>
        <position position="88"/>
    </location>
    <ligand>
        <name>ATP</name>
        <dbReference type="ChEBI" id="CHEBI:30616"/>
    </ligand>
</feature>
<keyword evidence="2" id="KW-0808">Transferase</keyword>
<dbReference type="InterPro" id="IPR001564">
    <property type="entry name" value="Nucleoside_diP_kinase"/>
</dbReference>
<dbReference type="InterPro" id="IPR034907">
    <property type="entry name" value="NDK-like_dom"/>
</dbReference>
<dbReference type="GO" id="GO:0004550">
    <property type="term" value="F:nucleoside diphosphate kinase activity"/>
    <property type="evidence" value="ECO:0007669"/>
    <property type="project" value="InterPro"/>
</dbReference>
<evidence type="ECO:0000256" key="1">
    <source>
        <dbReference type="ARBA" id="ARBA00008142"/>
    </source>
</evidence>
<evidence type="ECO:0000256" key="5">
    <source>
        <dbReference type="ARBA" id="ARBA00022840"/>
    </source>
</evidence>
<name>A0A0G1IYN3_9BACT</name>
<evidence type="ECO:0000256" key="7">
    <source>
        <dbReference type="RuleBase" id="RU004011"/>
    </source>
</evidence>
<gene>
    <name evidence="9" type="ORF">UW57_C0002G0015</name>
</gene>
<dbReference type="Proteomes" id="UP000034652">
    <property type="component" value="Unassembled WGS sequence"/>
</dbReference>
<dbReference type="SMART" id="SM00562">
    <property type="entry name" value="NDK"/>
    <property type="match status" value="1"/>
</dbReference>
<organism evidence="9 10">
    <name type="scientific">Candidatus Giovannonibacteria bacterium GW2011_GWA1_44_29</name>
    <dbReference type="NCBI Taxonomy" id="1618646"/>
    <lineage>
        <taxon>Bacteria</taxon>
        <taxon>Candidatus Giovannoniibacteriota</taxon>
    </lineage>
</organism>
<dbReference type="GO" id="GO:0005524">
    <property type="term" value="F:ATP binding"/>
    <property type="evidence" value="ECO:0007669"/>
    <property type="project" value="UniProtKB-KW"/>
</dbReference>
<evidence type="ECO:0000256" key="3">
    <source>
        <dbReference type="ARBA" id="ARBA00022741"/>
    </source>
</evidence>
<dbReference type="GO" id="GO:0006241">
    <property type="term" value="P:CTP biosynthetic process"/>
    <property type="evidence" value="ECO:0007669"/>
    <property type="project" value="InterPro"/>
</dbReference>
<evidence type="ECO:0000313" key="10">
    <source>
        <dbReference type="Proteomes" id="UP000034652"/>
    </source>
</evidence>
<dbReference type="PROSITE" id="PS51374">
    <property type="entry name" value="NDPK_LIKE"/>
    <property type="match status" value="1"/>
</dbReference>
<dbReference type="STRING" id="1618646.UW57_C0002G0015"/>
<feature type="binding site" evidence="6">
    <location>
        <position position="54"/>
    </location>
    <ligand>
        <name>ATP</name>
        <dbReference type="ChEBI" id="CHEBI:30616"/>
    </ligand>
</feature>
<protein>
    <submittedName>
        <fullName evidence="9">Nucleoside diphosphate kinase</fullName>
    </submittedName>
</protein>
<feature type="domain" description="Nucleoside diphosphate kinase-like" evidence="8">
    <location>
        <begin position="1"/>
        <end position="135"/>
    </location>
</feature>
<dbReference type="SUPFAM" id="SSF54919">
    <property type="entry name" value="Nucleoside diphosphate kinase, NDK"/>
    <property type="match status" value="1"/>
</dbReference>
<dbReference type="PANTHER" id="PTHR46161:SF3">
    <property type="entry name" value="NUCLEOSIDE DIPHOSPHATE KINASE DDB_G0292928-RELATED"/>
    <property type="match status" value="1"/>
</dbReference>
<dbReference type="EMBL" id="LCIV01000002">
    <property type="protein sequence ID" value="KKT64135.1"/>
    <property type="molecule type" value="Genomic_DNA"/>
</dbReference>
<keyword evidence="4 9" id="KW-0418">Kinase</keyword>
<feature type="binding site" evidence="6">
    <location>
        <position position="99"/>
    </location>
    <ligand>
        <name>ATP</name>
        <dbReference type="ChEBI" id="CHEBI:30616"/>
    </ligand>
</feature>
<reference evidence="9 10" key="1">
    <citation type="journal article" date="2015" name="Nature">
        <title>rRNA introns, odd ribosomes, and small enigmatic genomes across a large radiation of phyla.</title>
        <authorList>
            <person name="Brown C.T."/>
            <person name="Hug L.A."/>
            <person name="Thomas B.C."/>
            <person name="Sharon I."/>
            <person name="Castelle C.J."/>
            <person name="Singh A."/>
            <person name="Wilkins M.J."/>
            <person name="Williams K.H."/>
            <person name="Banfield J.F."/>
        </authorList>
    </citation>
    <scope>NUCLEOTIDE SEQUENCE [LARGE SCALE GENOMIC DNA]</scope>
</reference>
<feature type="binding site" evidence="6">
    <location>
        <position position="82"/>
    </location>
    <ligand>
        <name>ATP</name>
        <dbReference type="ChEBI" id="CHEBI:30616"/>
    </ligand>
</feature>
<keyword evidence="5" id="KW-0067">ATP-binding</keyword>
<evidence type="ECO:0000313" key="9">
    <source>
        <dbReference type="EMBL" id="KKT64135.1"/>
    </source>
</evidence>
<feature type="active site" description="Pros-phosphohistidine intermediate" evidence="6">
    <location>
        <position position="112"/>
    </location>
</feature>
<evidence type="ECO:0000256" key="4">
    <source>
        <dbReference type="ARBA" id="ARBA00022777"/>
    </source>
</evidence>